<dbReference type="PROSITE" id="PS51318">
    <property type="entry name" value="TAT"/>
    <property type="match status" value="1"/>
</dbReference>
<gene>
    <name evidence="4" type="ORF">BJ965_000628</name>
</gene>
<dbReference type="Gene3D" id="3.40.605.10">
    <property type="entry name" value="Aldehyde Dehydrogenase, Chain A, domain 1"/>
    <property type="match status" value="1"/>
</dbReference>
<feature type="domain" description="Aldehyde dehydrogenase" evidence="3">
    <location>
        <begin position="261"/>
        <end position="421"/>
    </location>
</feature>
<evidence type="ECO:0000256" key="2">
    <source>
        <dbReference type="ARBA" id="ARBA00023002"/>
    </source>
</evidence>
<evidence type="ECO:0000259" key="3">
    <source>
        <dbReference type="Pfam" id="PF00171"/>
    </source>
</evidence>
<dbReference type="InterPro" id="IPR016163">
    <property type="entry name" value="Ald_DH_C"/>
</dbReference>
<evidence type="ECO:0000313" key="4">
    <source>
        <dbReference type="EMBL" id="MBB4710746.1"/>
    </source>
</evidence>
<sequence length="429" mass="45887">MSDAQIGRRALLRGAGGLAALAALPSLSACGTGSNRTAGGSGGKGGKTVVVRDSGGSYGAALQKAIYTPFTQETGIQVKVLNLDDAPLLAQIKQGRPQCDLINNSMMSHTKYVKQDALEALDLDRIKSVKSAKIPENQITDHAISHAFYGQCIGYRTDAFGGRKPESWADFWDTKAFKGGRSMCNPDGDLPELEFALLADGVPMDKLYPLDVDRAFKVLTRLRGDIKKFWDSGPLPGVLLSRQEVTMSTVWDGRLADLEKRVGSPDLEDTELGPLADHRAVDKVRHLVEDAVARGAVVMGKADIPDGPGHWAAPTVLDHVPADAAIMHEEVFGPVAAIHRFSTEAEAITVANNTEHGLASYVMTSHIDRARRVAARLQAGMVGINRGLVSEVAAPFGGVKQSGLGREGGPEGLHEYQQLKYLSMPGFNT</sequence>
<dbReference type="GO" id="GO:0009450">
    <property type="term" value="P:gamma-aminobutyric acid catabolic process"/>
    <property type="evidence" value="ECO:0007669"/>
    <property type="project" value="TreeGrafter"/>
</dbReference>
<organism evidence="4 5">
    <name type="scientific">Streptomyces luteogriseus</name>
    <dbReference type="NCBI Taxonomy" id="68233"/>
    <lineage>
        <taxon>Bacteria</taxon>
        <taxon>Bacillati</taxon>
        <taxon>Actinomycetota</taxon>
        <taxon>Actinomycetes</taxon>
        <taxon>Kitasatosporales</taxon>
        <taxon>Streptomycetaceae</taxon>
        <taxon>Streptomyces</taxon>
    </lineage>
</organism>
<dbReference type="InterPro" id="IPR050740">
    <property type="entry name" value="Aldehyde_DH_Superfamily"/>
</dbReference>
<dbReference type="GeneID" id="95799692"/>
<comment type="caution">
    <text evidence="4">The sequence shown here is derived from an EMBL/GenBank/DDBJ whole genome shotgun (WGS) entry which is preliminary data.</text>
</comment>
<evidence type="ECO:0000313" key="5">
    <source>
        <dbReference type="Proteomes" id="UP000565089"/>
    </source>
</evidence>
<dbReference type="Gene3D" id="3.40.309.10">
    <property type="entry name" value="Aldehyde Dehydrogenase, Chain A, domain 2"/>
    <property type="match status" value="1"/>
</dbReference>
<reference evidence="4 5" key="1">
    <citation type="submission" date="2020-08" db="EMBL/GenBank/DDBJ databases">
        <title>Sequencing the genomes of 1000 actinobacteria strains.</title>
        <authorList>
            <person name="Klenk H.-P."/>
        </authorList>
    </citation>
    <scope>NUCLEOTIDE SEQUENCE [LARGE SCALE GENOMIC DNA]</scope>
    <source>
        <strain evidence="4 5">DSM 40483</strain>
    </source>
</reference>
<dbReference type="InterPro" id="IPR006311">
    <property type="entry name" value="TAT_signal"/>
</dbReference>
<dbReference type="PANTHER" id="PTHR43353:SF5">
    <property type="entry name" value="SUCCINATE-SEMIALDEHYDE DEHYDROGENASE, MITOCHONDRIAL"/>
    <property type="match status" value="1"/>
</dbReference>
<proteinExistence type="inferred from homology"/>
<dbReference type="SUPFAM" id="SSF53720">
    <property type="entry name" value="ALDH-like"/>
    <property type="match status" value="1"/>
</dbReference>
<dbReference type="InterPro" id="IPR016162">
    <property type="entry name" value="Ald_DH_N"/>
</dbReference>
<dbReference type="Pfam" id="PF00171">
    <property type="entry name" value="Aldedh"/>
    <property type="match status" value="1"/>
</dbReference>
<dbReference type="FunFam" id="3.40.605.10:FF:000026">
    <property type="entry name" value="Aldehyde dehydrogenase, putative"/>
    <property type="match status" value="1"/>
</dbReference>
<evidence type="ECO:0000256" key="1">
    <source>
        <dbReference type="ARBA" id="ARBA00009986"/>
    </source>
</evidence>
<accession>A0A7W7GEK5</accession>
<dbReference type="Gene3D" id="3.40.190.10">
    <property type="entry name" value="Periplasmic binding protein-like II"/>
    <property type="match status" value="1"/>
</dbReference>
<dbReference type="SUPFAM" id="SSF53850">
    <property type="entry name" value="Periplasmic binding protein-like II"/>
    <property type="match status" value="1"/>
</dbReference>
<protein>
    <submittedName>
        <fullName evidence="4">Spermidine/putrescine-binding protein</fullName>
    </submittedName>
</protein>
<dbReference type="Proteomes" id="UP000565089">
    <property type="component" value="Unassembled WGS sequence"/>
</dbReference>
<dbReference type="GO" id="GO:0004777">
    <property type="term" value="F:succinate-semialdehyde dehydrogenase (NAD+) activity"/>
    <property type="evidence" value="ECO:0007669"/>
    <property type="project" value="TreeGrafter"/>
</dbReference>
<dbReference type="RefSeq" id="WP_246545827.1">
    <property type="nucleotide sequence ID" value="NZ_JACHMS010000001.1"/>
</dbReference>
<dbReference type="EMBL" id="JACHMS010000001">
    <property type="protein sequence ID" value="MBB4710746.1"/>
    <property type="molecule type" value="Genomic_DNA"/>
</dbReference>
<comment type="similarity">
    <text evidence="1">Belongs to the aldehyde dehydrogenase family.</text>
</comment>
<keyword evidence="2" id="KW-0560">Oxidoreductase</keyword>
<dbReference type="PANTHER" id="PTHR43353">
    <property type="entry name" value="SUCCINATE-SEMIALDEHYDE DEHYDROGENASE, MITOCHONDRIAL"/>
    <property type="match status" value="1"/>
</dbReference>
<name>A0A7W7GEK5_9ACTN</name>
<dbReference type="InterPro" id="IPR016161">
    <property type="entry name" value="Ald_DH/histidinol_DH"/>
</dbReference>
<dbReference type="InterPro" id="IPR015590">
    <property type="entry name" value="Aldehyde_DH_dom"/>
</dbReference>
<keyword evidence="5" id="KW-1185">Reference proteome</keyword>
<dbReference type="AlphaFoldDB" id="A0A7W7GEK5"/>